<dbReference type="EMBL" id="JBFDAH010000090">
    <property type="protein sequence ID" value="MEW4368176.1"/>
    <property type="molecule type" value="Genomic_DNA"/>
</dbReference>
<evidence type="ECO:0000256" key="1">
    <source>
        <dbReference type="SAM" id="Phobius"/>
    </source>
</evidence>
<feature type="transmembrane region" description="Helical" evidence="1">
    <location>
        <begin position="12"/>
        <end position="33"/>
    </location>
</feature>
<dbReference type="RefSeq" id="WP_367024513.1">
    <property type="nucleotide sequence ID" value="NZ_JBFDAH010000090.1"/>
</dbReference>
<proteinExistence type="predicted"/>
<keyword evidence="1" id="KW-0812">Transmembrane</keyword>
<accession>A0ABV3MVF0</accession>
<reference evidence="2 3" key="1">
    <citation type="submission" date="2024-06" db="EMBL/GenBank/DDBJ databases">
        <title>Aliikangiella maris sp. nov., sp. nov., a phycosphere bacterium isolated from seawater and ecosystem role in Phaeocystis globosa blooms.</title>
        <authorList>
            <person name="Li F."/>
        </authorList>
    </citation>
    <scope>NUCLEOTIDE SEQUENCE [LARGE SCALE GENOMIC DNA]</scope>
    <source>
        <strain evidence="2 3">GXAS 306</strain>
    </source>
</reference>
<name>A0ABV3MVF0_9GAMM</name>
<feature type="non-terminal residue" evidence="2">
    <location>
        <position position="302"/>
    </location>
</feature>
<protein>
    <submittedName>
        <fullName evidence="2">Uncharacterized protein</fullName>
    </submittedName>
</protein>
<sequence>MGFYLANGSDWWVLVVTVMGCFLVCQVLMNILYNQFTDEFRNANHQFAMKQFEQEAFKGMKRRWIAFIERRKDLKDYDNDPYKTRPIKIASGRTVTFNLSGYHIAFKDSIIKNPVSYKSFGPNVNIYSDAVFERYYSFLYANRWRTERYIGKNKEVGSVKVIVGTYWRPYKDLTLNFTRINQFLDEIIEHNYKLKTKNENQAFSLLEDSYKVIKKNSVIWLVKDIYKYFNLKRRIFQTVLSEQLVLNIEFTRSTFSLSGPSAIGECDMIENWNQAEKAFMENFEIELTEEFLSFQKEFWQTY</sequence>
<organism evidence="2 3">
    <name type="scientific">Aliikangiella maris</name>
    <dbReference type="NCBI Taxonomy" id="3162458"/>
    <lineage>
        <taxon>Bacteria</taxon>
        <taxon>Pseudomonadati</taxon>
        <taxon>Pseudomonadota</taxon>
        <taxon>Gammaproteobacteria</taxon>
        <taxon>Oceanospirillales</taxon>
        <taxon>Pleioneaceae</taxon>
        <taxon>Aliikangiella</taxon>
    </lineage>
</organism>
<keyword evidence="1" id="KW-0472">Membrane</keyword>
<gene>
    <name evidence="2" type="ORF">ABVT42_22150</name>
</gene>
<keyword evidence="1" id="KW-1133">Transmembrane helix</keyword>
<keyword evidence="3" id="KW-1185">Reference proteome</keyword>
<evidence type="ECO:0000313" key="3">
    <source>
        <dbReference type="Proteomes" id="UP001554427"/>
    </source>
</evidence>
<evidence type="ECO:0000313" key="2">
    <source>
        <dbReference type="EMBL" id="MEW4368176.1"/>
    </source>
</evidence>
<dbReference type="Proteomes" id="UP001554427">
    <property type="component" value="Unassembled WGS sequence"/>
</dbReference>
<comment type="caution">
    <text evidence="2">The sequence shown here is derived from an EMBL/GenBank/DDBJ whole genome shotgun (WGS) entry which is preliminary data.</text>
</comment>